<dbReference type="SUPFAM" id="SSF52096">
    <property type="entry name" value="ClpP/crotonase"/>
    <property type="match status" value="1"/>
</dbReference>
<dbReference type="PANTHER" id="PTHR32060:SF30">
    <property type="entry name" value="CARBOXY-TERMINAL PROCESSING PROTEASE CTPA"/>
    <property type="match status" value="1"/>
</dbReference>
<feature type="chain" id="PRO_5002854074" evidence="1">
    <location>
        <begin position="33"/>
        <end position="472"/>
    </location>
</feature>
<evidence type="ECO:0000259" key="2">
    <source>
        <dbReference type="PROSITE" id="PS50106"/>
    </source>
</evidence>
<dbReference type="InterPro" id="IPR041489">
    <property type="entry name" value="PDZ_6"/>
</dbReference>
<dbReference type="GO" id="GO:0008236">
    <property type="term" value="F:serine-type peptidase activity"/>
    <property type="evidence" value="ECO:0007669"/>
    <property type="project" value="InterPro"/>
</dbReference>
<dbReference type="EMBL" id="ABYH01000352">
    <property type="protein sequence ID" value="EEC95251.1"/>
    <property type="molecule type" value="Genomic_DNA"/>
</dbReference>
<dbReference type="GO" id="GO:0006508">
    <property type="term" value="P:proteolysis"/>
    <property type="evidence" value="ECO:0007669"/>
    <property type="project" value="InterPro"/>
</dbReference>
<evidence type="ECO:0000256" key="1">
    <source>
        <dbReference type="SAM" id="SignalP"/>
    </source>
</evidence>
<dbReference type="CDD" id="cd07561">
    <property type="entry name" value="Peptidase_S41_CPP_like"/>
    <property type="match status" value="1"/>
</dbReference>
<proteinExistence type="predicted"/>
<dbReference type="AlphaFoldDB" id="B7BE76"/>
<dbReference type="PANTHER" id="PTHR32060">
    <property type="entry name" value="TAIL-SPECIFIC PROTEASE"/>
    <property type="match status" value="1"/>
</dbReference>
<keyword evidence="1" id="KW-0732">Signal</keyword>
<comment type="caution">
    <text evidence="3">The sequence shown here is derived from an EMBL/GenBank/DDBJ whole genome shotgun (WGS) entry which is preliminary data.</text>
</comment>
<dbReference type="Gene3D" id="3.30.750.170">
    <property type="match status" value="1"/>
</dbReference>
<dbReference type="GO" id="GO:0030288">
    <property type="term" value="C:outer membrane-bounded periplasmic space"/>
    <property type="evidence" value="ECO:0007669"/>
    <property type="project" value="TreeGrafter"/>
</dbReference>
<dbReference type="Gene3D" id="2.30.42.10">
    <property type="match status" value="1"/>
</dbReference>
<feature type="domain" description="PDZ" evidence="2">
    <location>
        <begin position="97"/>
        <end position="167"/>
    </location>
</feature>
<protein>
    <submittedName>
        <fullName evidence="3">Peptidase, S41 family</fullName>
    </submittedName>
</protein>
<dbReference type="SMART" id="SM00245">
    <property type="entry name" value="TSPc"/>
    <property type="match status" value="1"/>
</dbReference>
<dbReference type="InterPro" id="IPR029045">
    <property type="entry name" value="ClpP/crotonase-like_dom_sf"/>
</dbReference>
<dbReference type="SUPFAM" id="SSF50156">
    <property type="entry name" value="PDZ domain-like"/>
    <property type="match status" value="1"/>
</dbReference>
<dbReference type="HOGENOM" id="CLU_031949_0_1_10"/>
<dbReference type="InterPro" id="IPR041613">
    <property type="entry name" value="Pept_S41_N"/>
</dbReference>
<dbReference type="InterPro" id="IPR036034">
    <property type="entry name" value="PDZ_sf"/>
</dbReference>
<reference evidence="3 4" key="2">
    <citation type="submission" date="2008-10" db="EMBL/GenBank/DDBJ databases">
        <authorList>
            <person name="Fulton L."/>
            <person name="Clifton S."/>
            <person name="Fulton B."/>
            <person name="Xu J."/>
            <person name="Minx P."/>
            <person name="Pepin K.H."/>
            <person name="Johnson M."/>
            <person name="Bhonagiri V."/>
            <person name="Nash W.E."/>
            <person name="Mardis E.R."/>
            <person name="Wilson R.K."/>
        </authorList>
    </citation>
    <scope>NUCLEOTIDE SEQUENCE [LARGE SCALE GENOMIC DNA]</scope>
    <source>
        <strain evidence="3 4">DSM 18315</strain>
    </source>
</reference>
<dbReference type="GO" id="GO:0007165">
    <property type="term" value="P:signal transduction"/>
    <property type="evidence" value="ECO:0007669"/>
    <property type="project" value="TreeGrafter"/>
</dbReference>
<sequence length="472" mass="52328">MTMKQKFALEKTTFAVLMGLLAVLLLVPSCTTDDKVPDLSDEGTNDWIYKVMTDYYLWNEDVPDKGNLNFSLSPDKFFDSLLSDQDGVKYGDGWLTFSRIEKKEEETKSVMAADSYGFEFASYKNGNLYYAWVLYVLPGSPAAEAGLERGDWIIAVGSETPNVTNLSAFYSGSETTFLLADAVRKGNEITFNKKKTISVAASRAVEDTPFLKDSVYTVGDKKVGYLVYNSFSSGPDDESTIYDDQMKQVFAEFKAENVSEFVLDLRYNQGGLVTCAQLMTSLLAPADALGKTFCIMEHNEKQSKNDEALLLKKNAEMGNANLDLRRIYVLTGSVTASASEAVINCLIPYLTRSNIMVIGEKTIGKRVGSNTFGTREEYDWLLHPITLRIYNANHEADYANGFEPDVKIEELVIGNDLLPFGDTNEMLLSEALSQISGLKSLSARAESKGRILLTPSSLERKQTKGLIFESGK</sequence>
<dbReference type="PROSITE" id="PS50106">
    <property type="entry name" value="PDZ"/>
    <property type="match status" value="1"/>
</dbReference>
<dbReference type="STRING" id="537006.PRABACTJOHN_03353"/>
<dbReference type="InterPro" id="IPR001478">
    <property type="entry name" value="PDZ"/>
</dbReference>
<organism evidence="3 4">
    <name type="scientific">Parabacteroides johnsonii DSM 18315</name>
    <dbReference type="NCBI Taxonomy" id="537006"/>
    <lineage>
        <taxon>Bacteria</taxon>
        <taxon>Pseudomonadati</taxon>
        <taxon>Bacteroidota</taxon>
        <taxon>Bacteroidia</taxon>
        <taxon>Bacteroidales</taxon>
        <taxon>Tannerellaceae</taxon>
        <taxon>Parabacteroides</taxon>
    </lineage>
</organism>
<accession>B7BE76</accession>
<dbReference type="InterPro" id="IPR005151">
    <property type="entry name" value="Tail-specific_protease"/>
</dbReference>
<dbReference type="GO" id="GO:0004175">
    <property type="term" value="F:endopeptidase activity"/>
    <property type="evidence" value="ECO:0007669"/>
    <property type="project" value="TreeGrafter"/>
</dbReference>
<dbReference type="Proteomes" id="UP000005510">
    <property type="component" value="Unassembled WGS sequence"/>
</dbReference>
<dbReference type="Pfam" id="PF17820">
    <property type="entry name" value="PDZ_6"/>
    <property type="match status" value="1"/>
</dbReference>
<dbReference type="Gene3D" id="3.90.226.10">
    <property type="entry name" value="2-enoyl-CoA Hydratase, Chain A, domain 1"/>
    <property type="match status" value="1"/>
</dbReference>
<dbReference type="Pfam" id="PF18294">
    <property type="entry name" value="Pept_S41_N"/>
    <property type="match status" value="1"/>
</dbReference>
<gene>
    <name evidence="3" type="ORF">PRABACTJOHN_03353</name>
</gene>
<reference evidence="3 4" key="1">
    <citation type="submission" date="2008-10" db="EMBL/GenBank/DDBJ databases">
        <title>Draft genome sequence of Parabacteroides johnsonii (DSM 18315).</title>
        <authorList>
            <person name="Sudarsanam P."/>
            <person name="Ley R."/>
            <person name="Guruge J."/>
            <person name="Turnbaugh P.J."/>
            <person name="Mahowald M."/>
            <person name="Liep D."/>
            <person name="Gordon J."/>
        </authorList>
    </citation>
    <scope>NUCLEOTIDE SEQUENCE [LARGE SCALE GENOMIC DNA]</scope>
    <source>
        <strain evidence="3 4">DSM 18315</strain>
    </source>
</reference>
<evidence type="ECO:0000313" key="4">
    <source>
        <dbReference type="Proteomes" id="UP000005510"/>
    </source>
</evidence>
<evidence type="ECO:0000313" key="3">
    <source>
        <dbReference type="EMBL" id="EEC95251.1"/>
    </source>
</evidence>
<feature type="signal peptide" evidence="1">
    <location>
        <begin position="1"/>
        <end position="32"/>
    </location>
</feature>
<dbReference type="Pfam" id="PF03572">
    <property type="entry name" value="Peptidase_S41"/>
    <property type="match status" value="1"/>
</dbReference>
<name>B7BE76_9BACT</name>